<dbReference type="SUPFAM" id="SSF55486">
    <property type="entry name" value="Metalloproteases ('zincins'), catalytic domain"/>
    <property type="match status" value="1"/>
</dbReference>
<dbReference type="InterPro" id="IPR018497">
    <property type="entry name" value="Peptidase_M13_C"/>
</dbReference>
<dbReference type="EMBL" id="CAJPIN010031482">
    <property type="protein sequence ID" value="CAG2064089.1"/>
    <property type="molecule type" value="Genomic_DNA"/>
</dbReference>
<dbReference type="Pfam" id="PF01431">
    <property type="entry name" value="Peptidase_M13"/>
    <property type="match status" value="1"/>
</dbReference>
<reference evidence="2" key="1">
    <citation type="submission" date="2021-03" db="EMBL/GenBank/DDBJ databases">
        <authorList>
            <person name="Tran Van P."/>
        </authorList>
    </citation>
    <scope>NUCLEOTIDE SEQUENCE</scope>
</reference>
<dbReference type="Gene3D" id="3.40.390.10">
    <property type="entry name" value="Collagenase (Catalytic Domain)"/>
    <property type="match status" value="1"/>
</dbReference>
<dbReference type="InterPro" id="IPR000718">
    <property type="entry name" value="Peptidase_M13"/>
</dbReference>
<proteinExistence type="predicted"/>
<name>A0ABN7PD47_TIMPD</name>
<comment type="caution">
    <text evidence="2">The sequence shown here is derived from an EMBL/GenBank/DDBJ whole genome shotgun (WGS) entry which is preliminary data.</text>
</comment>
<keyword evidence="3" id="KW-1185">Reference proteome</keyword>
<accession>A0ABN7PD47</accession>
<gene>
    <name evidence="2" type="ORF">TPAB3V08_LOCUS11036</name>
</gene>
<sequence>QFDWNMTRNENMADISGLNIAYQTWQTLRESSANPTDPKLPRVNLNTRQMFFLSAAQRGYVYKKCTRICVKVEWKTTLSSPDQDSDLDLTILGSLVYFESSALDHAAIRSVRLATLRMSESVIVLQVQRLQSHANKPLRNNAKKKLHGGAHISSYCSNLTPEDYILLVEMDFHTPYPERWVLLL</sequence>
<feature type="non-terminal residue" evidence="2">
    <location>
        <position position="1"/>
    </location>
</feature>
<dbReference type="InterPro" id="IPR024079">
    <property type="entry name" value="MetalloPept_cat_dom_sf"/>
</dbReference>
<feature type="non-terminal residue" evidence="2">
    <location>
        <position position="184"/>
    </location>
</feature>
<protein>
    <recommendedName>
        <fullName evidence="1">Peptidase M13 C-terminal domain-containing protein</fullName>
    </recommendedName>
</protein>
<evidence type="ECO:0000259" key="1">
    <source>
        <dbReference type="Pfam" id="PF01431"/>
    </source>
</evidence>
<organism evidence="2 3">
    <name type="scientific">Timema podura</name>
    <name type="common">Walking stick</name>
    <dbReference type="NCBI Taxonomy" id="61482"/>
    <lineage>
        <taxon>Eukaryota</taxon>
        <taxon>Metazoa</taxon>
        <taxon>Ecdysozoa</taxon>
        <taxon>Arthropoda</taxon>
        <taxon>Hexapoda</taxon>
        <taxon>Insecta</taxon>
        <taxon>Pterygota</taxon>
        <taxon>Neoptera</taxon>
        <taxon>Polyneoptera</taxon>
        <taxon>Phasmatodea</taxon>
        <taxon>Timematodea</taxon>
        <taxon>Timematoidea</taxon>
        <taxon>Timematidae</taxon>
        <taxon>Timema</taxon>
    </lineage>
</organism>
<dbReference type="Proteomes" id="UP001153148">
    <property type="component" value="Unassembled WGS sequence"/>
</dbReference>
<evidence type="ECO:0000313" key="3">
    <source>
        <dbReference type="Proteomes" id="UP001153148"/>
    </source>
</evidence>
<dbReference type="PROSITE" id="PS51885">
    <property type="entry name" value="NEPRILYSIN"/>
    <property type="match status" value="1"/>
</dbReference>
<evidence type="ECO:0000313" key="2">
    <source>
        <dbReference type="EMBL" id="CAG2064089.1"/>
    </source>
</evidence>
<feature type="domain" description="Peptidase M13 C-terminal" evidence="1">
    <location>
        <begin position="5"/>
        <end position="57"/>
    </location>
</feature>